<keyword evidence="5" id="KW-1185">Reference proteome</keyword>
<evidence type="ECO:0000259" key="3">
    <source>
        <dbReference type="PROSITE" id="PS51733"/>
    </source>
</evidence>
<dbReference type="PANTHER" id="PTHR12835">
    <property type="entry name" value="BIOTIN PROTEIN LIGASE"/>
    <property type="match status" value="1"/>
</dbReference>
<organism evidence="4 5">
    <name type="scientific">Physocladia obscura</name>
    <dbReference type="NCBI Taxonomy" id="109957"/>
    <lineage>
        <taxon>Eukaryota</taxon>
        <taxon>Fungi</taxon>
        <taxon>Fungi incertae sedis</taxon>
        <taxon>Chytridiomycota</taxon>
        <taxon>Chytridiomycota incertae sedis</taxon>
        <taxon>Chytridiomycetes</taxon>
        <taxon>Chytridiales</taxon>
        <taxon>Chytriomycetaceae</taxon>
        <taxon>Physocladia</taxon>
    </lineage>
</organism>
<evidence type="ECO:0000256" key="2">
    <source>
        <dbReference type="ARBA" id="ARBA00022598"/>
    </source>
</evidence>
<evidence type="ECO:0000256" key="1">
    <source>
        <dbReference type="ARBA" id="ARBA00009934"/>
    </source>
</evidence>
<dbReference type="SUPFAM" id="SSF55681">
    <property type="entry name" value="Class II aaRS and biotin synthetases"/>
    <property type="match status" value="1"/>
</dbReference>
<dbReference type="GO" id="GO:0004077">
    <property type="term" value="F:biotin--[biotin carboxyl-carrier protein] ligase activity"/>
    <property type="evidence" value="ECO:0007669"/>
    <property type="project" value="InterPro"/>
</dbReference>
<evidence type="ECO:0000313" key="4">
    <source>
        <dbReference type="EMBL" id="KAJ3118938.1"/>
    </source>
</evidence>
<feature type="domain" description="BPL/LPL catalytic" evidence="3">
    <location>
        <begin position="371"/>
        <end position="586"/>
    </location>
</feature>
<comment type="caution">
    <text evidence="4">The sequence shown here is derived from an EMBL/GenBank/DDBJ whole genome shotgun (WGS) entry which is preliminary data.</text>
</comment>
<dbReference type="Gene3D" id="3.40.50.880">
    <property type="match status" value="1"/>
</dbReference>
<name>A0AAD5T490_9FUNG</name>
<dbReference type="Proteomes" id="UP001211907">
    <property type="component" value="Unassembled WGS sequence"/>
</dbReference>
<dbReference type="SUPFAM" id="SSF52317">
    <property type="entry name" value="Class I glutamine amidotransferase-like"/>
    <property type="match status" value="1"/>
</dbReference>
<dbReference type="PROSITE" id="PS51733">
    <property type="entry name" value="BPL_LPL_CATALYTIC"/>
    <property type="match status" value="1"/>
</dbReference>
<sequence length="672" mass="73366">MNVLVYSGPGTSPRSREATLHVLKRLLGGRYDVLSVGATEFLHPDKPWKDSTALVVVPGGRDLPYVESLGPRGTAEMRSFVQQGGRYLGICAGAYFASKRVEFEPKDSVLRVVGDRALNLAPCIAKGSVTPAFSYDDETGARAVSISVSSALKNNIPQSMAVYCNGSPYFHIDQKEEHVRVSVLASYAENHAGVLTDNATNMPAIIHVEFGKGAAVLCGPHLEFASEDTKGLQLSEWNTHQGLLLASLLSLLGLAVTNSAPQPPTLESDPFTFSSLPEADISWISHFVTDSNPVKDTVNVIQFIECENFSDIGLYTTGKEIKTESAENTSNLIKILYSNSQYPNAIQDPSQKFDMTVYFSNLKSNRTSATTATTSLKESWRFGSQILYARSTGSTQTFLEKNYAFASHIPDGLVCVASHQFSGRGRGSNSWVSQDGCLQFSLALKHRDASSAVFLQYLFALAVIHGVRNLTGGDIGVRLKWPNDIYCWTNDESNKEATESSKVKKKVLKKIGGILVTSSYVDGVFDIVIGSGLNVSNKQPTLSLNDLISQHNETISSESQKIPPLSIEQVLASILTSFEEMYNKFTATEHAKFAFEPFLKSYYAAWLHSDQYVYLKEHKTSARIVGIDKSGLLNAVGVDDGNNVFGGSGQVYLLQPDGNSFDMMKGLISRKQ</sequence>
<dbReference type="InterPro" id="IPR004143">
    <property type="entry name" value="BPL_LPL_catalytic"/>
</dbReference>
<dbReference type="AlphaFoldDB" id="A0AAD5T490"/>
<protein>
    <submittedName>
        <fullName evidence="4">Biotin holocarboxylase synthetase</fullName>
    </submittedName>
</protein>
<dbReference type="Gene3D" id="3.30.930.10">
    <property type="entry name" value="Bira Bifunctional Protein, Domain 2"/>
    <property type="match status" value="1"/>
</dbReference>
<dbReference type="InterPro" id="IPR019197">
    <property type="entry name" value="Biotin-prot_ligase_N"/>
</dbReference>
<comment type="similarity">
    <text evidence="1">Belongs to the biotin--protein ligase family.</text>
</comment>
<dbReference type="InterPro" id="IPR004408">
    <property type="entry name" value="Biotin_CoA_COase_ligase"/>
</dbReference>
<dbReference type="CDD" id="cd03144">
    <property type="entry name" value="GATase1_ScBLP_like"/>
    <property type="match status" value="1"/>
</dbReference>
<dbReference type="InterPro" id="IPR029062">
    <property type="entry name" value="Class_I_gatase-like"/>
</dbReference>
<evidence type="ECO:0000313" key="5">
    <source>
        <dbReference type="Proteomes" id="UP001211907"/>
    </source>
</evidence>
<dbReference type="Pfam" id="PF03099">
    <property type="entry name" value="BPL_LplA_LipB"/>
    <property type="match status" value="1"/>
</dbReference>
<dbReference type="InterPro" id="IPR045864">
    <property type="entry name" value="aa-tRNA-synth_II/BPL/LPL"/>
</dbReference>
<keyword evidence="2" id="KW-0436">Ligase</keyword>
<dbReference type="NCBIfam" id="TIGR00121">
    <property type="entry name" value="birA_ligase"/>
    <property type="match status" value="1"/>
</dbReference>
<dbReference type="GO" id="GO:0005737">
    <property type="term" value="C:cytoplasm"/>
    <property type="evidence" value="ECO:0007669"/>
    <property type="project" value="TreeGrafter"/>
</dbReference>
<reference evidence="4" key="1">
    <citation type="submission" date="2020-05" db="EMBL/GenBank/DDBJ databases">
        <title>Phylogenomic resolution of chytrid fungi.</title>
        <authorList>
            <person name="Stajich J.E."/>
            <person name="Amses K."/>
            <person name="Simmons R."/>
            <person name="Seto K."/>
            <person name="Myers J."/>
            <person name="Bonds A."/>
            <person name="Quandt C.A."/>
            <person name="Barry K."/>
            <person name="Liu P."/>
            <person name="Grigoriev I."/>
            <person name="Longcore J.E."/>
            <person name="James T.Y."/>
        </authorList>
    </citation>
    <scope>NUCLEOTIDE SEQUENCE</scope>
    <source>
        <strain evidence="4">JEL0513</strain>
    </source>
</reference>
<proteinExistence type="inferred from homology"/>
<dbReference type="EMBL" id="JADGJH010001102">
    <property type="protein sequence ID" value="KAJ3118938.1"/>
    <property type="molecule type" value="Genomic_DNA"/>
</dbReference>
<dbReference type="CDD" id="cd16442">
    <property type="entry name" value="BPL"/>
    <property type="match status" value="1"/>
</dbReference>
<dbReference type="PANTHER" id="PTHR12835:SF5">
    <property type="entry name" value="BIOTIN--PROTEIN LIGASE"/>
    <property type="match status" value="1"/>
</dbReference>
<dbReference type="Pfam" id="PF09825">
    <property type="entry name" value="BPL_N"/>
    <property type="match status" value="1"/>
</dbReference>
<accession>A0AAD5T490</accession>
<gene>
    <name evidence="4" type="primary">BPL1</name>
    <name evidence="4" type="ORF">HK100_000517</name>
</gene>